<keyword evidence="2" id="KW-0812">Transmembrane</keyword>
<reference evidence="4" key="1">
    <citation type="journal article" date="2020" name="Microb. Genom.">
        <title>Genetic diversity of clinical and environmental Mucorales isolates obtained from an investigation of mucormycosis cases among solid organ transplant recipients.</title>
        <authorList>
            <person name="Nguyen M.H."/>
            <person name="Kaul D."/>
            <person name="Muto C."/>
            <person name="Cheng S.J."/>
            <person name="Richter R.A."/>
            <person name="Bruno V.M."/>
            <person name="Liu G."/>
            <person name="Beyhan S."/>
            <person name="Sundermann A.J."/>
            <person name="Mounaud S."/>
            <person name="Pasculle A.W."/>
            <person name="Nierman W.C."/>
            <person name="Driscoll E."/>
            <person name="Cumbie R."/>
            <person name="Clancy C.J."/>
            <person name="Dupont C.L."/>
        </authorList>
    </citation>
    <scope>NUCLEOTIDE SEQUENCE</scope>
    <source>
        <strain evidence="4">GL16</strain>
    </source>
</reference>
<dbReference type="GO" id="GO:0031956">
    <property type="term" value="F:medium-chain fatty acid-CoA ligase activity"/>
    <property type="evidence" value="ECO:0007669"/>
    <property type="project" value="TreeGrafter"/>
</dbReference>
<dbReference type="InterPro" id="IPR000873">
    <property type="entry name" value="AMP-dep_synth/lig_dom"/>
</dbReference>
<protein>
    <recommendedName>
        <fullName evidence="3">AMP-dependent synthetase/ligase domain-containing protein</fullName>
    </recommendedName>
</protein>
<evidence type="ECO:0000259" key="3">
    <source>
        <dbReference type="Pfam" id="PF00501"/>
    </source>
</evidence>
<dbReference type="OrthoDB" id="429813at2759"/>
<comment type="similarity">
    <text evidence="1">Belongs to the ATP-dependent AMP-binding enzyme family.</text>
</comment>
<keyword evidence="2" id="KW-1133">Transmembrane helix</keyword>
<accession>A0A9P7C2N6</accession>
<dbReference type="Gene3D" id="3.40.50.12780">
    <property type="entry name" value="N-terminal domain of ligase-like"/>
    <property type="match status" value="1"/>
</dbReference>
<proteinExistence type="inferred from homology"/>
<feature type="domain" description="AMP-dependent synthetase/ligase" evidence="3">
    <location>
        <begin position="27"/>
        <end position="350"/>
    </location>
</feature>
<dbReference type="InterPro" id="IPR042099">
    <property type="entry name" value="ANL_N_sf"/>
</dbReference>
<evidence type="ECO:0000256" key="1">
    <source>
        <dbReference type="ARBA" id="ARBA00006432"/>
    </source>
</evidence>
<dbReference type="AlphaFoldDB" id="A0A9P7C2N6"/>
<sequence length="408" mass="46321">MPSAINSISDQSAIYYYKSFVNFINVQSKTYADRVFVRYYSNNTFKTLTYSEVDRITTNLACEWAEKKNGFEVVSYINEHNVDYMFTMFALMKLRIIFLAISPRNSEPAIVNLLEKTQSKVIFATPKYESIAQSAAAKIDGAKLTVIQPLDIEAMLNQPLNPRYKEILDFNFTEKDIDQPALIIHSSGSTNFPKPIYLSNRYLLNASSFFQLYKEQYSHVHPMNEDDTMLACVPLFHLFGLFCLGSIAFVGASTIFLKGLPPSQKEIDFALRHNNCTVMAAPPIILEQMIPYLQEHNDFSAVQRLKFVLFGGAPFKREAGEWFQAHNVNVRNAYGSTEMNVTMCADLDPKSKNWNSLRPIWNFSSESYIVLENTDDGLKHLYLTSNSPTLALGISNRPDGGFNNAMTH</sequence>
<organism evidence="4 5">
    <name type="scientific">Rhizopus oryzae</name>
    <name type="common">Mucormycosis agent</name>
    <name type="synonym">Rhizopus arrhizus var. delemar</name>
    <dbReference type="NCBI Taxonomy" id="64495"/>
    <lineage>
        <taxon>Eukaryota</taxon>
        <taxon>Fungi</taxon>
        <taxon>Fungi incertae sedis</taxon>
        <taxon>Mucoromycota</taxon>
        <taxon>Mucoromycotina</taxon>
        <taxon>Mucoromycetes</taxon>
        <taxon>Mucorales</taxon>
        <taxon>Mucorineae</taxon>
        <taxon>Rhizopodaceae</taxon>
        <taxon>Rhizopus</taxon>
    </lineage>
</organism>
<dbReference type="Proteomes" id="UP000717996">
    <property type="component" value="Unassembled WGS sequence"/>
</dbReference>
<dbReference type="SUPFAM" id="SSF56801">
    <property type="entry name" value="Acetyl-CoA synthetase-like"/>
    <property type="match status" value="1"/>
</dbReference>
<evidence type="ECO:0000313" key="4">
    <source>
        <dbReference type="EMBL" id="KAG1533718.1"/>
    </source>
</evidence>
<dbReference type="EMBL" id="JAANIT010003676">
    <property type="protein sequence ID" value="KAG1533718.1"/>
    <property type="molecule type" value="Genomic_DNA"/>
</dbReference>
<feature type="transmembrane region" description="Helical" evidence="2">
    <location>
        <begin position="235"/>
        <end position="257"/>
    </location>
</feature>
<comment type="caution">
    <text evidence="4">The sequence shown here is derived from an EMBL/GenBank/DDBJ whole genome shotgun (WGS) entry which is preliminary data.</text>
</comment>
<evidence type="ECO:0000256" key="2">
    <source>
        <dbReference type="SAM" id="Phobius"/>
    </source>
</evidence>
<dbReference type="Pfam" id="PF00501">
    <property type="entry name" value="AMP-binding"/>
    <property type="match status" value="1"/>
</dbReference>
<keyword evidence="2" id="KW-0472">Membrane</keyword>
<dbReference type="PANTHER" id="PTHR43201:SF8">
    <property type="entry name" value="ACYL-COA SYNTHETASE FAMILY MEMBER 3"/>
    <property type="match status" value="1"/>
</dbReference>
<dbReference type="GO" id="GO:0006631">
    <property type="term" value="P:fatty acid metabolic process"/>
    <property type="evidence" value="ECO:0007669"/>
    <property type="project" value="TreeGrafter"/>
</dbReference>
<gene>
    <name evidence="4" type="ORF">G6F51_012472</name>
</gene>
<name>A0A9P7C2N6_RHIOR</name>
<dbReference type="PANTHER" id="PTHR43201">
    <property type="entry name" value="ACYL-COA SYNTHETASE"/>
    <property type="match status" value="1"/>
</dbReference>
<evidence type="ECO:0000313" key="5">
    <source>
        <dbReference type="Proteomes" id="UP000717996"/>
    </source>
</evidence>